<feature type="region of interest" description="Disordered" evidence="4">
    <location>
        <begin position="186"/>
        <end position="236"/>
    </location>
</feature>
<feature type="compositionally biased region" description="Low complexity" evidence="4">
    <location>
        <begin position="395"/>
        <end position="413"/>
    </location>
</feature>
<dbReference type="PRINTS" id="PR00081">
    <property type="entry name" value="GDHRDH"/>
</dbReference>
<dbReference type="Pfam" id="PF00106">
    <property type="entry name" value="adh_short"/>
    <property type="match status" value="1"/>
</dbReference>
<evidence type="ECO:0000313" key="6">
    <source>
        <dbReference type="Proteomes" id="UP001211907"/>
    </source>
</evidence>
<organism evidence="5 6">
    <name type="scientific">Physocladia obscura</name>
    <dbReference type="NCBI Taxonomy" id="109957"/>
    <lineage>
        <taxon>Eukaryota</taxon>
        <taxon>Fungi</taxon>
        <taxon>Fungi incertae sedis</taxon>
        <taxon>Chytridiomycota</taxon>
        <taxon>Chytridiomycota incertae sedis</taxon>
        <taxon>Chytridiomycetes</taxon>
        <taxon>Chytridiales</taxon>
        <taxon>Chytriomycetaceae</taxon>
        <taxon>Physocladia</taxon>
    </lineage>
</organism>
<dbReference type="SUPFAM" id="SSF51735">
    <property type="entry name" value="NAD(P)-binding Rossmann-fold domains"/>
    <property type="match status" value="1"/>
</dbReference>
<evidence type="ECO:0000256" key="3">
    <source>
        <dbReference type="ARBA" id="ARBA00023002"/>
    </source>
</evidence>
<keyword evidence="3" id="KW-0560">Oxidoreductase</keyword>
<keyword evidence="6" id="KW-1185">Reference proteome</keyword>
<protein>
    <submittedName>
        <fullName evidence="5">Uncharacterized protein</fullName>
    </submittedName>
</protein>
<feature type="compositionally biased region" description="Acidic residues" evidence="4">
    <location>
        <begin position="221"/>
        <end position="231"/>
    </location>
</feature>
<dbReference type="AlphaFoldDB" id="A0AAD5T773"/>
<proteinExistence type="inferred from homology"/>
<dbReference type="PANTHER" id="PTHR43490">
    <property type="entry name" value="(+)-NEOMENTHOL DEHYDROGENASE"/>
    <property type="match status" value="1"/>
</dbReference>
<feature type="compositionally biased region" description="Basic and acidic residues" evidence="4">
    <location>
        <begin position="1"/>
        <end position="15"/>
    </location>
</feature>
<dbReference type="InterPro" id="IPR036291">
    <property type="entry name" value="NAD(P)-bd_dom_sf"/>
</dbReference>
<dbReference type="GO" id="GO:0016491">
    <property type="term" value="F:oxidoreductase activity"/>
    <property type="evidence" value="ECO:0007669"/>
    <property type="project" value="UniProtKB-KW"/>
</dbReference>
<evidence type="ECO:0000313" key="5">
    <source>
        <dbReference type="EMBL" id="KAJ3133147.1"/>
    </source>
</evidence>
<accession>A0AAD5T773</accession>
<dbReference type="GO" id="GO:0016020">
    <property type="term" value="C:membrane"/>
    <property type="evidence" value="ECO:0007669"/>
    <property type="project" value="TreeGrafter"/>
</dbReference>
<feature type="region of interest" description="Disordered" evidence="4">
    <location>
        <begin position="1"/>
        <end position="27"/>
    </location>
</feature>
<dbReference type="Gene3D" id="3.40.50.720">
    <property type="entry name" value="NAD(P)-binding Rossmann-like Domain"/>
    <property type="match status" value="1"/>
</dbReference>
<evidence type="ECO:0000256" key="2">
    <source>
        <dbReference type="ARBA" id="ARBA00022857"/>
    </source>
</evidence>
<dbReference type="PRINTS" id="PR00080">
    <property type="entry name" value="SDRFAMILY"/>
</dbReference>
<evidence type="ECO:0000256" key="1">
    <source>
        <dbReference type="ARBA" id="ARBA00006484"/>
    </source>
</evidence>
<name>A0AAD5T773_9FUNG</name>
<gene>
    <name evidence="5" type="ORF">HK100_004645</name>
</gene>
<dbReference type="EMBL" id="JADGJH010000226">
    <property type="protein sequence ID" value="KAJ3133147.1"/>
    <property type="molecule type" value="Genomic_DNA"/>
</dbReference>
<dbReference type="InterPro" id="IPR002347">
    <property type="entry name" value="SDR_fam"/>
</dbReference>
<dbReference type="Proteomes" id="UP001211907">
    <property type="component" value="Unassembled WGS sequence"/>
</dbReference>
<feature type="compositionally biased region" description="Basic and acidic residues" evidence="4">
    <location>
        <begin position="192"/>
        <end position="202"/>
    </location>
</feature>
<feature type="compositionally biased region" description="Polar residues" evidence="4">
    <location>
        <begin position="18"/>
        <end position="27"/>
    </location>
</feature>
<reference evidence="5" key="1">
    <citation type="submission" date="2020-05" db="EMBL/GenBank/DDBJ databases">
        <title>Phylogenomic resolution of chytrid fungi.</title>
        <authorList>
            <person name="Stajich J.E."/>
            <person name="Amses K."/>
            <person name="Simmons R."/>
            <person name="Seto K."/>
            <person name="Myers J."/>
            <person name="Bonds A."/>
            <person name="Quandt C.A."/>
            <person name="Barry K."/>
            <person name="Liu P."/>
            <person name="Grigoriev I."/>
            <person name="Longcore J.E."/>
            <person name="James T.Y."/>
        </authorList>
    </citation>
    <scope>NUCLEOTIDE SEQUENCE</scope>
    <source>
        <strain evidence="5">JEL0513</strain>
    </source>
</reference>
<comment type="caution">
    <text evidence="5">The sequence shown here is derived from an EMBL/GenBank/DDBJ whole genome shotgun (WGS) entry which is preliminary data.</text>
</comment>
<evidence type="ECO:0000256" key="4">
    <source>
        <dbReference type="SAM" id="MobiDB-lite"/>
    </source>
</evidence>
<dbReference type="PANTHER" id="PTHR43490:SF99">
    <property type="entry name" value="SHORT-CHAIN DEHYDROGENASE_REDUCTASE"/>
    <property type="match status" value="1"/>
</dbReference>
<sequence length="747" mass="80938">MKRNDRRGTDKDNKRNSKTNATANPQPALTFDEFVEAAMDAEEKGERYKEGDKALRFFETAAQNYSSALSLQRDSAALYNLGRLLLLLAEFRFPVYPDSQKRRLLLDARANLKESINLTNSVTDNVGAADARFNLSQVNKALVELVLDSDVTAVSHTDFELLSEADVLLDETLALQIAELQKSASCSGGDNCGHDHSHDNKNGDNGMEEISEGEQHHQEAVEEEQEQEFEIGQERDPVTPQTIIETLVEHASLLTLAASALYPISPVQADGLYAKADAKISETTLYWCDMTPSNEPSDVSLGRATLLVSRGESLFEASSKTEATSSEWTRLFELASNLYDGILTRHPTCAEAPADKGDLLCTWAEFVMTCTIGSAGIPGFDALINNVIAEQQHQALSSSSSSSNQQSLEQKQQTAHSLLANLRQMYARAAKSYTLAQTLEPTKPSISSRLADLEATRTALYPTTLTPTNIATQQTLLKNAATHYKRTLETLGVNMSLLSAQKGCPDDAIARQSAARGQEALSKLKSENLGHSVKVLEIDVSNPNSIKQAFENLKIQSPVLDVLINNAGISISGGTTPEIFNVNVDGVKNTVEAFTPILSPSGYIINVSSTVGSAAQHLLSSEVKAILEDIDGLSWDKLANLAADYQLQPTSNKHEWPAAQKTFGAYGISKSLLTAYTRRLAVDKPGLRVVAICPGYCATDLTGFAAGTRSAAEGATSVIWPLLNPEFTNGLLYQDGKVQPFSVGWNA</sequence>
<feature type="region of interest" description="Disordered" evidence="4">
    <location>
        <begin position="395"/>
        <end position="414"/>
    </location>
</feature>
<comment type="similarity">
    <text evidence="1">Belongs to the short-chain dehydrogenases/reductases (SDR) family.</text>
</comment>
<keyword evidence="2" id="KW-0521">NADP</keyword>